<keyword evidence="2" id="KW-1185">Reference proteome</keyword>
<dbReference type="InterPro" id="IPR036188">
    <property type="entry name" value="FAD/NAD-bd_sf"/>
</dbReference>
<dbReference type="SUPFAM" id="SSF51905">
    <property type="entry name" value="FAD/NAD(P)-binding domain"/>
    <property type="match status" value="1"/>
</dbReference>
<organism evidence="1 2">
    <name type="scientific">Grifola frondosa</name>
    <name type="common">Maitake</name>
    <name type="synonym">Polyporus frondosus</name>
    <dbReference type="NCBI Taxonomy" id="5627"/>
    <lineage>
        <taxon>Eukaryota</taxon>
        <taxon>Fungi</taxon>
        <taxon>Dikarya</taxon>
        <taxon>Basidiomycota</taxon>
        <taxon>Agaricomycotina</taxon>
        <taxon>Agaricomycetes</taxon>
        <taxon>Polyporales</taxon>
        <taxon>Grifolaceae</taxon>
        <taxon>Grifola</taxon>
    </lineage>
</organism>
<dbReference type="OrthoDB" id="2690153at2759"/>
<dbReference type="AlphaFoldDB" id="A0A1C7MFZ6"/>
<evidence type="ECO:0000313" key="2">
    <source>
        <dbReference type="Proteomes" id="UP000092993"/>
    </source>
</evidence>
<dbReference type="Gene3D" id="3.50.50.60">
    <property type="entry name" value="FAD/NAD(P)-binding domain"/>
    <property type="match status" value="1"/>
</dbReference>
<dbReference type="Proteomes" id="UP000092993">
    <property type="component" value="Unassembled WGS sequence"/>
</dbReference>
<comment type="caution">
    <text evidence="1">The sequence shown here is derived from an EMBL/GenBank/DDBJ whole genome shotgun (WGS) entry which is preliminary data.</text>
</comment>
<name>A0A1C7MFZ6_GRIFR</name>
<protein>
    <submittedName>
        <fullName evidence="1">Uncharacterized protein</fullName>
    </submittedName>
</protein>
<proteinExistence type="predicted"/>
<evidence type="ECO:0000313" key="1">
    <source>
        <dbReference type="EMBL" id="OBZ75527.1"/>
    </source>
</evidence>
<reference evidence="1 2" key="1">
    <citation type="submission" date="2016-03" db="EMBL/GenBank/DDBJ databases">
        <title>Whole genome sequencing of Grifola frondosa 9006-11.</title>
        <authorList>
            <person name="Min B."/>
            <person name="Park H."/>
            <person name="Kim J.-G."/>
            <person name="Cho H."/>
            <person name="Oh Y.-L."/>
            <person name="Kong W.-S."/>
            <person name="Choi I.-G."/>
        </authorList>
    </citation>
    <scope>NUCLEOTIDE SEQUENCE [LARGE SCALE GENOMIC DNA]</scope>
    <source>
        <strain evidence="1 2">9006-11</strain>
    </source>
</reference>
<accession>A0A1C7MFZ6</accession>
<sequence length="119" mass="13705">MSTRCNIRPHHEFHVLTIFERHAPAYTRCSCRSQKARTYLIVGGGPTGLAIALSLWSEGCQDVTVADSVLRGDNTSPAWLSMLRRSRPWKEYDVQKHPLQPDHCHDNMDRFYFPQSDSF</sequence>
<gene>
    <name evidence="1" type="ORF">A0H81_04402</name>
</gene>
<dbReference type="EMBL" id="LUGG01000004">
    <property type="protein sequence ID" value="OBZ75527.1"/>
    <property type="molecule type" value="Genomic_DNA"/>
</dbReference>